<dbReference type="InterPro" id="IPR011990">
    <property type="entry name" value="TPR-like_helical_dom_sf"/>
</dbReference>
<reference evidence="2 3" key="1">
    <citation type="submission" date="2019-01" db="EMBL/GenBank/DDBJ databases">
        <title>Genome sequencing of the rare red list fungi Fomitopsis rosea.</title>
        <authorList>
            <person name="Buettner E."/>
            <person name="Kellner H."/>
        </authorList>
    </citation>
    <scope>NUCLEOTIDE SEQUENCE [LARGE SCALE GENOMIC DNA]</scope>
    <source>
        <strain evidence="2 3">DSM 105464</strain>
    </source>
</reference>
<dbReference type="EMBL" id="SEKV01000085">
    <property type="protein sequence ID" value="TFY64873.1"/>
    <property type="molecule type" value="Genomic_DNA"/>
</dbReference>
<comment type="caution">
    <text evidence="2">The sequence shown here is derived from an EMBL/GenBank/DDBJ whole genome shotgun (WGS) entry which is preliminary data.</text>
</comment>
<accession>A0A4Y9YSY4</accession>
<evidence type="ECO:0008006" key="4">
    <source>
        <dbReference type="Google" id="ProtNLM"/>
    </source>
</evidence>
<protein>
    <recommendedName>
        <fullName evidence="4">Tetratricopeptide repeat protein</fullName>
    </recommendedName>
</protein>
<dbReference type="AlphaFoldDB" id="A0A4Y9YSY4"/>
<dbReference type="Gene3D" id="1.25.40.10">
    <property type="entry name" value="Tetratricopeptide repeat domain"/>
    <property type="match status" value="1"/>
</dbReference>
<name>A0A4Y9YSY4_9APHY</name>
<evidence type="ECO:0000256" key="1">
    <source>
        <dbReference type="SAM" id="MobiDB-lite"/>
    </source>
</evidence>
<evidence type="ECO:0000313" key="2">
    <source>
        <dbReference type="EMBL" id="TFY64873.1"/>
    </source>
</evidence>
<feature type="region of interest" description="Disordered" evidence="1">
    <location>
        <begin position="22"/>
        <end position="44"/>
    </location>
</feature>
<dbReference type="SUPFAM" id="SSF48452">
    <property type="entry name" value="TPR-like"/>
    <property type="match status" value="1"/>
</dbReference>
<proteinExistence type="predicted"/>
<gene>
    <name evidence="2" type="ORF">EVJ58_g2332</name>
</gene>
<sequence>MLAKAPSAVLRASRPALRRQHLQPRRYESTGKGRLTPWKTDSAEPPSVLVEDSVSRYTTFTLDFFYRFVKFTAIGLVTVGTTVGTGFAAAHMWVENAALAPEQDEEVRKWEWDLEAERSSGGAQGGTDPGLGFKGRVAVRAAWMAQNWGPGTTTSVIGSKAYSGRVRPESGTLSAVPAELEYAQDFLSIAIHAAMENPKKVRPETVTELTVWHANIMERMGTKEGVFEARDEFERVWASLPGKGIDAARVASKLGDLNQRLDDPEDALAWWARSIQLVQDKARPEAAAAVPVVPDSAPSSPLAQRTLASTLVSLSVFYATSGQLEQARSLEQSSLDLLRSIKQPESFESASRPRALHALYLLHRSALLSVHLAEVEHVLRAKQEVPLQWLTRAAESSERVALALSGLPIIHPDAPESKIPHPPSSDTPLVPDYAKSTSMSRPAKSLLRDSRRTAAEAWNLMGILIEGTRAAGASEKALECYERALGWAGVAADRAGGIGKASEGTLETEWKALWANYVRVRDAVRQQQEKKK</sequence>
<evidence type="ECO:0000313" key="3">
    <source>
        <dbReference type="Proteomes" id="UP000298390"/>
    </source>
</evidence>
<organism evidence="2 3">
    <name type="scientific">Rhodofomes roseus</name>
    <dbReference type="NCBI Taxonomy" id="34475"/>
    <lineage>
        <taxon>Eukaryota</taxon>
        <taxon>Fungi</taxon>
        <taxon>Dikarya</taxon>
        <taxon>Basidiomycota</taxon>
        <taxon>Agaricomycotina</taxon>
        <taxon>Agaricomycetes</taxon>
        <taxon>Polyporales</taxon>
        <taxon>Rhodofomes</taxon>
    </lineage>
</organism>
<dbReference type="Proteomes" id="UP000298390">
    <property type="component" value="Unassembled WGS sequence"/>
</dbReference>